<dbReference type="SUPFAM" id="SSF56519">
    <property type="entry name" value="Penicillin binding protein dimerisation domain"/>
    <property type="match status" value="1"/>
</dbReference>
<evidence type="ECO:0000256" key="3">
    <source>
        <dbReference type="ARBA" id="ARBA00023136"/>
    </source>
</evidence>
<evidence type="ECO:0000259" key="4">
    <source>
        <dbReference type="Pfam" id="PF00905"/>
    </source>
</evidence>
<feature type="domain" description="NTF2-like N-terminal transpeptidase" evidence="6">
    <location>
        <begin position="12"/>
        <end position="134"/>
    </location>
</feature>
<dbReference type="InterPro" id="IPR007887">
    <property type="entry name" value="MecA_N"/>
</dbReference>
<dbReference type="GO" id="GO:0046677">
    <property type="term" value="P:response to antibiotic"/>
    <property type="evidence" value="ECO:0007669"/>
    <property type="project" value="InterPro"/>
</dbReference>
<dbReference type="GO" id="GO:0008658">
    <property type="term" value="F:penicillin binding"/>
    <property type="evidence" value="ECO:0007669"/>
    <property type="project" value="InterPro"/>
</dbReference>
<evidence type="ECO:0000259" key="6">
    <source>
        <dbReference type="Pfam" id="PF05223"/>
    </source>
</evidence>
<dbReference type="AlphaFoldDB" id="A0A6I4W5I1"/>
<keyword evidence="8" id="KW-1185">Reference proteome</keyword>
<dbReference type="OrthoDB" id="5241017at2"/>
<dbReference type="SUPFAM" id="SSF56601">
    <property type="entry name" value="beta-lactamase/transpeptidase-like"/>
    <property type="match status" value="1"/>
</dbReference>
<proteinExistence type="inferred from homology"/>
<name>A0A6I4W5I1_9ACTN</name>
<dbReference type="GO" id="GO:0071555">
    <property type="term" value="P:cell wall organization"/>
    <property type="evidence" value="ECO:0007669"/>
    <property type="project" value="TreeGrafter"/>
</dbReference>
<sequence>MGGLTACTDPSAMPTVRDFLIAWQVGNYSAAAGLTTGAPRTAVAAALSQVRTQLDAASLRLAIGARARDGQVQGVSIDKLPDHRALARFSISIDLGESGDPWTYTSAMDLRQVDGNWRVVWQPSIINPKLKPGQRLAVISETAERASILDSSGRSLQKNVTADIFGVYPGRLADPKRTIDQLAEATRKNGGITLDVDRLLGRVQSAPPNTFMPLLTLVRPTDNALILRLARVAGLERHTGSEPIGAVFAPEVVGGLGPATSETLQQVGAPYQPGDTIGTSGLQLVLQRRLAGIPTVRVVAQDPSGANTQTLASWPKPDVPANHPQSVQTTLNRSLQPRADNALSDVGAPASLIALRPSTGEILAVANRGTGGRNLAMEGSYPPGLTFGIVSADALLHSGLTRDTKTDCPASVTVGNRTFTNRAHGQQSFARNFASGCATTIAQLSTRTAPNALQQAVERYGFGKDWGLSVPAFTGSVPVAADAGERAAEMVGEGRVRMSPLAMAVAASAAQSATWRPPFLLTDPRTADGPQARPLDVAPTSDLQNLLRRAVASGTARAANVHSGGNVSGVVAVVKYQENGQEKTVSWFVGSRPDLAFAVAVEGRASPAKIAARFLTGTRVTPSPTLSNPATGTPR</sequence>
<protein>
    <submittedName>
        <fullName evidence="7">NTF2 domain-containing protein transpeptidase</fullName>
    </submittedName>
</protein>
<dbReference type="Pfam" id="PF00905">
    <property type="entry name" value="Transpeptidase"/>
    <property type="match status" value="1"/>
</dbReference>
<keyword evidence="3" id="KW-0472">Membrane</keyword>
<dbReference type="Proteomes" id="UP000431901">
    <property type="component" value="Unassembled WGS sequence"/>
</dbReference>
<dbReference type="InterPro" id="IPR001460">
    <property type="entry name" value="PCN-bd_Tpept"/>
</dbReference>
<organism evidence="7 8">
    <name type="scientific">Actinomadura rayongensis</name>
    <dbReference type="NCBI Taxonomy" id="1429076"/>
    <lineage>
        <taxon>Bacteria</taxon>
        <taxon>Bacillati</taxon>
        <taxon>Actinomycetota</taxon>
        <taxon>Actinomycetes</taxon>
        <taxon>Streptosporangiales</taxon>
        <taxon>Thermomonosporaceae</taxon>
        <taxon>Actinomadura</taxon>
    </lineage>
</organism>
<feature type="domain" description="Penicillin-binding protein dimerisation" evidence="5">
    <location>
        <begin position="142"/>
        <end position="309"/>
    </location>
</feature>
<dbReference type="InterPro" id="IPR036138">
    <property type="entry name" value="PBP_dimer_sf"/>
</dbReference>
<dbReference type="InterPro" id="IPR012338">
    <property type="entry name" value="Beta-lactam/transpept-like"/>
</dbReference>
<dbReference type="PANTHER" id="PTHR30627:SF24">
    <property type="entry name" value="PENICILLIN-BINDING PROTEIN 4B"/>
    <property type="match status" value="1"/>
</dbReference>
<dbReference type="EMBL" id="WUTW01000002">
    <property type="protein sequence ID" value="MXQ64543.1"/>
    <property type="molecule type" value="Genomic_DNA"/>
</dbReference>
<dbReference type="Gene3D" id="3.40.710.10">
    <property type="entry name" value="DD-peptidase/beta-lactamase superfamily"/>
    <property type="match status" value="1"/>
</dbReference>
<dbReference type="Gene3D" id="3.90.1310.10">
    <property type="entry name" value="Penicillin-binding protein 2a (Domain 2)"/>
    <property type="match status" value="1"/>
</dbReference>
<evidence type="ECO:0000256" key="1">
    <source>
        <dbReference type="ARBA" id="ARBA00004370"/>
    </source>
</evidence>
<dbReference type="Pfam" id="PF03717">
    <property type="entry name" value="PBP_dimer"/>
    <property type="match status" value="1"/>
</dbReference>
<gene>
    <name evidence="7" type="ORF">GQ466_10890</name>
</gene>
<dbReference type="Pfam" id="PF05223">
    <property type="entry name" value="MecA_N"/>
    <property type="match status" value="1"/>
</dbReference>
<comment type="subcellular location">
    <subcellularLocation>
        <location evidence="1">Membrane</location>
    </subcellularLocation>
</comment>
<dbReference type="InterPro" id="IPR005311">
    <property type="entry name" value="PBP_dimer"/>
</dbReference>
<feature type="domain" description="Penicillin-binding protein transpeptidase" evidence="4">
    <location>
        <begin position="352"/>
        <end position="609"/>
    </location>
</feature>
<evidence type="ECO:0000313" key="7">
    <source>
        <dbReference type="EMBL" id="MXQ64543.1"/>
    </source>
</evidence>
<comment type="similarity">
    <text evidence="2">Belongs to the transpeptidase family.</text>
</comment>
<evidence type="ECO:0000256" key="2">
    <source>
        <dbReference type="ARBA" id="ARBA00007171"/>
    </source>
</evidence>
<reference evidence="7 8" key="1">
    <citation type="submission" date="2019-12" db="EMBL/GenBank/DDBJ databases">
        <title>Nocardia macrotermitis sp. nov. and Nocardia aurantia sp. nov., isolated from the gut of the fungus growing-termite Macrotermes natalensis.</title>
        <authorList>
            <person name="Christine B."/>
            <person name="Rene B."/>
        </authorList>
    </citation>
    <scope>NUCLEOTIDE SEQUENCE [LARGE SCALE GENOMIC DNA]</scope>
    <source>
        <strain evidence="7 8">DSM 102126</strain>
    </source>
</reference>
<dbReference type="InterPro" id="IPR050515">
    <property type="entry name" value="Beta-lactam/transpept"/>
</dbReference>
<evidence type="ECO:0000313" key="8">
    <source>
        <dbReference type="Proteomes" id="UP000431901"/>
    </source>
</evidence>
<dbReference type="PANTHER" id="PTHR30627">
    <property type="entry name" value="PEPTIDOGLYCAN D,D-TRANSPEPTIDASE"/>
    <property type="match status" value="1"/>
</dbReference>
<evidence type="ECO:0000259" key="5">
    <source>
        <dbReference type="Pfam" id="PF03717"/>
    </source>
</evidence>
<dbReference type="GO" id="GO:0005886">
    <property type="term" value="C:plasma membrane"/>
    <property type="evidence" value="ECO:0007669"/>
    <property type="project" value="TreeGrafter"/>
</dbReference>
<accession>A0A6I4W5I1</accession>
<comment type="caution">
    <text evidence="7">The sequence shown here is derived from an EMBL/GenBank/DDBJ whole genome shotgun (WGS) entry which is preliminary data.</text>
</comment>
<dbReference type="GO" id="GO:0071972">
    <property type="term" value="F:peptidoglycan L,D-transpeptidase activity"/>
    <property type="evidence" value="ECO:0007669"/>
    <property type="project" value="TreeGrafter"/>
</dbReference>